<dbReference type="SUPFAM" id="SSF117281">
    <property type="entry name" value="Kelch motif"/>
    <property type="match status" value="2"/>
</dbReference>
<organism evidence="4 5">
    <name type="scientific">Pomacea canaliculata</name>
    <name type="common">Golden apple snail</name>
    <dbReference type="NCBI Taxonomy" id="400727"/>
    <lineage>
        <taxon>Eukaryota</taxon>
        <taxon>Metazoa</taxon>
        <taxon>Spiralia</taxon>
        <taxon>Lophotrochozoa</taxon>
        <taxon>Mollusca</taxon>
        <taxon>Gastropoda</taxon>
        <taxon>Caenogastropoda</taxon>
        <taxon>Architaenioglossa</taxon>
        <taxon>Ampullarioidea</taxon>
        <taxon>Ampullariidae</taxon>
        <taxon>Pomacea</taxon>
    </lineage>
</organism>
<dbReference type="OrthoDB" id="8185403at2759"/>
<keyword evidence="1" id="KW-0880">Kelch repeat</keyword>
<dbReference type="Gene3D" id="2.120.10.80">
    <property type="entry name" value="Kelch-type beta propeller"/>
    <property type="match status" value="2"/>
</dbReference>
<feature type="region of interest" description="Disordered" evidence="3">
    <location>
        <begin position="315"/>
        <end position="350"/>
    </location>
</feature>
<dbReference type="AlphaFoldDB" id="A0A2T7NSP3"/>
<dbReference type="PANTHER" id="PTHR46260">
    <property type="entry name" value="RING-TYPE DOMAIN-CONTAINING PROTEIN"/>
    <property type="match status" value="1"/>
</dbReference>
<evidence type="ECO:0008006" key="6">
    <source>
        <dbReference type="Google" id="ProtNLM"/>
    </source>
</evidence>
<dbReference type="Pfam" id="PF01344">
    <property type="entry name" value="Kelch_1"/>
    <property type="match status" value="2"/>
</dbReference>
<keyword evidence="5" id="KW-1185">Reference proteome</keyword>
<comment type="caution">
    <text evidence="4">The sequence shown here is derived from an EMBL/GenBank/DDBJ whole genome shotgun (WGS) entry which is preliminary data.</text>
</comment>
<dbReference type="SMART" id="SM00612">
    <property type="entry name" value="Kelch"/>
    <property type="match status" value="6"/>
</dbReference>
<sequence length="350" mass="38144">MPTKRVFATSVVHKNFLYIIGGCDVSGVPLDAMEMYDGHKKWKRLMSMPTRRAGTAAVVVEDKIISMAGVAESQEPLDAVEIFDTNARTWSVVEPLGEALLGISAVTRDNKILVVGGMGLDTNPRDTFVEFDVADNKWQKLPSMPTARYAAFTFIINNKLYVIGGRQGKLPTAAFEVYDFSEKKWTKLPDIPSKRVFAMYTASDTHIFSVGGLRQPATEGFSDACEVFDIAAGTWKLGASMPTKRADFAVGILHDRLVCAGGLGNEGKPLAIVESYCPSTDKWQQEKPMPSTHCSCSYLVHNGCLYVGRDRGEPTPGVETADECGPVEANPALPDRLETNPTLPGKTPVF</sequence>
<dbReference type="InterPro" id="IPR015915">
    <property type="entry name" value="Kelch-typ_b-propeller"/>
</dbReference>
<accession>A0A2T7NSP3</accession>
<evidence type="ECO:0000256" key="1">
    <source>
        <dbReference type="ARBA" id="ARBA00022441"/>
    </source>
</evidence>
<dbReference type="EMBL" id="PZQS01000009">
    <property type="protein sequence ID" value="PVD24172.1"/>
    <property type="molecule type" value="Genomic_DNA"/>
</dbReference>
<evidence type="ECO:0000313" key="5">
    <source>
        <dbReference type="Proteomes" id="UP000245119"/>
    </source>
</evidence>
<dbReference type="PANTHER" id="PTHR46260:SF3">
    <property type="entry name" value="RING-TYPE DOMAIN-CONTAINING PROTEIN"/>
    <property type="match status" value="1"/>
</dbReference>
<dbReference type="InterPro" id="IPR051746">
    <property type="entry name" value="Kelch_domain_containing_8"/>
</dbReference>
<protein>
    <recommendedName>
        <fullName evidence="6">BACK domain-containing protein</fullName>
    </recommendedName>
</protein>
<evidence type="ECO:0000256" key="2">
    <source>
        <dbReference type="ARBA" id="ARBA00022737"/>
    </source>
</evidence>
<name>A0A2T7NSP3_POMCA</name>
<evidence type="ECO:0000313" key="4">
    <source>
        <dbReference type="EMBL" id="PVD24172.1"/>
    </source>
</evidence>
<evidence type="ECO:0000256" key="3">
    <source>
        <dbReference type="SAM" id="MobiDB-lite"/>
    </source>
</evidence>
<dbReference type="STRING" id="400727.A0A2T7NSP3"/>
<reference evidence="4 5" key="1">
    <citation type="submission" date="2018-04" db="EMBL/GenBank/DDBJ databases">
        <title>The genome of golden apple snail Pomacea canaliculata provides insight into stress tolerance and invasive adaptation.</title>
        <authorList>
            <person name="Liu C."/>
            <person name="Liu B."/>
            <person name="Ren Y."/>
            <person name="Zhang Y."/>
            <person name="Wang H."/>
            <person name="Li S."/>
            <person name="Jiang F."/>
            <person name="Yin L."/>
            <person name="Zhang G."/>
            <person name="Qian W."/>
            <person name="Fan W."/>
        </authorList>
    </citation>
    <scope>NUCLEOTIDE SEQUENCE [LARGE SCALE GENOMIC DNA]</scope>
    <source>
        <strain evidence="4">SZHN2017</strain>
        <tissue evidence="4">Muscle</tissue>
    </source>
</reference>
<dbReference type="InterPro" id="IPR006652">
    <property type="entry name" value="Kelch_1"/>
</dbReference>
<keyword evidence="2" id="KW-0677">Repeat</keyword>
<dbReference type="Pfam" id="PF24681">
    <property type="entry name" value="Kelch_KLHDC2_KLHL20_DRC7"/>
    <property type="match status" value="1"/>
</dbReference>
<gene>
    <name evidence="4" type="ORF">C0Q70_14642</name>
</gene>
<dbReference type="Proteomes" id="UP000245119">
    <property type="component" value="Linkage Group LG9"/>
</dbReference>
<proteinExistence type="predicted"/>